<dbReference type="GO" id="GO:0006355">
    <property type="term" value="P:regulation of DNA-templated transcription"/>
    <property type="evidence" value="ECO:0007669"/>
    <property type="project" value="InterPro"/>
</dbReference>
<dbReference type="SUPFAM" id="SSF47598">
    <property type="entry name" value="Ribbon-helix-helix"/>
    <property type="match status" value="1"/>
</dbReference>
<accession>A0A3Q8RSR3</accession>
<dbReference type="Gene3D" id="1.10.1220.10">
    <property type="entry name" value="Met repressor-like"/>
    <property type="match status" value="1"/>
</dbReference>
<reference evidence="1 2" key="1">
    <citation type="submission" date="2018-09" db="EMBL/GenBank/DDBJ databases">
        <title>Insights into the microbiota of Asian seabass (Lates calcarifer) with tenacibaculosis symptoms and description of sp. nov. Tenacibaculum singaporense.</title>
        <authorList>
            <person name="Miyake S."/>
            <person name="Soh M."/>
            <person name="Azman M.N."/>
            <person name="Ngoh S.Y."/>
            <person name="Orban L."/>
        </authorList>
    </citation>
    <scope>NUCLEOTIDE SEQUENCE [LARGE SCALE GENOMIC DNA]</scope>
    <source>
        <strain evidence="1 2">DSM 106434</strain>
    </source>
</reference>
<dbReference type="RefSeq" id="WP_125068501.1">
    <property type="nucleotide sequence ID" value="NZ_CP032548.1"/>
</dbReference>
<dbReference type="KEGG" id="tsig:D6T69_14150"/>
<dbReference type="InterPro" id="IPR010985">
    <property type="entry name" value="Ribbon_hlx_hlx"/>
</dbReference>
<dbReference type="AlphaFoldDB" id="A0A3Q8RSR3"/>
<evidence type="ECO:0000313" key="2">
    <source>
        <dbReference type="Proteomes" id="UP000274593"/>
    </source>
</evidence>
<dbReference type="EMBL" id="CP032548">
    <property type="protein sequence ID" value="AZJ36610.1"/>
    <property type="molecule type" value="Genomic_DNA"/>
</dbReference>
<protein>
    <submittedName>
        <fullName evidence="1">Uncharacterized protein</fullName>
    </submittedName>
</protein>
<keyword evidence="2" id="KW-1185">Reference proteome</keyword>
<gene>
    <name evidence="1" type="ORF">D6T69_14150</name>
</gene>
<dbReference type="Proteomes" id="UP000274593">
    <property type="component" value="Chromosome"/>
</dbReference>
<organism evidence="1 2">
    <name type="scientific">Tenacibaculum singaporense</name>
    <dbReference type="NCBI Taxonomy" id="2358479"/>
    <lineage>
        <taxon>Bacteria</taxon>
        <taxon>Pseudomonadati</taxon>
        <taxon>Bacteroidota</taxon>
        <taxon>Flavobacteriia</taxon>
        <taxon>Flavobacteriales</taxon>
        <taxon>Flavobacteriaceae</taxon>
        <taxon>Tenacibaculum</taxon>
    </lineage>
</organism>
<evidence type="ECO:0000313" key="1">
    <source>
        <dbReference type="EMBL" id="AZJ36610.1"/>
    </source>
</evidence>
<sequence length="76" mass="8878">MEKQNFNDLINKAKTNNQAKTIQKVVPIPTKENEEVQFSFYLDKNLLKKIKQHALNEDESIKSIINKALENYIKTT</sequence>
<dbReference type="InterPro" id="IPR013321">
    <property type="entry name" value="Arc_rbn_hlx_hlx"/>
</dbReference>
<proteinExistence type="predicted"/>
<name>A0A3Q8RSR3_9FLAO</name>